<keyword evidence="3" id="KW-1185">Reference proteome</keyword>
<reference evidence="2 3" key="1">
    <citation type="submission" date="2023-09" db="EMBL/GenBank/DDBJ databases">
        <title>Complete-Gapless Cercospora beticola genome.</title>
        <authorList>
            <person name="Wyatt N.A."/>
            <person name="Spanner R.E."/>
            <person name="Bolton M.D."/>
        </authorList>
    </citation>
    <scope>NUCLEOTIDE SEQUENCE [LARGE SCALE GENOMIC DNA]</scope>
    <source>
        <strain evidence="2">Cb09-40</strain>
    </source>
</reference>
<dbReference type="GeneID" id="90644370"/>
<dbReference type="EMBL" id="CP134188">
    <property type="protein sequence ID" value="WPB02661.1"/>
    <property type="molecule type" value="Genomic_DNA"/>
</dbReference>
<evidence type="ECO:0000313" key="3">
    <source>
        <dbReference type="Proteomes" id="UP001302367"/>
    </source>
</evidence>
<dbReference type="Proteomes" id="UP001302367">
    <property type="component" value="Chromosome 5"/>
</dbReference>
<organism evidence="2 3">
    <name type="scientific">Cercospora beticola</name>
    <name type="common">Sugarbeet leaf spot fungus</name>
    <dbReference type="NCBI Taxonomy" id="122368"/>
    <lineage>
        <taxon>Eukaryota</taxon>
        <taxon>Fungi</taxon>
        <taxon>Dikarya</taxon>
        <taxon>Ascomycota</taxon>
        <taxon>Pezizomycotina</taxon>
        <taxon>Dothideomycetes</taxon>
        <taxon>Dothideomycetidae</taxon>
        <taxon>Mycosphaerellales</taxon>
        <taxon>Mycosphaerellaceae</taxon>
        <taxon>Cercospora</taxon>
    </lineage>
</organism>
<accession>A0ABZ0NT52</accession>
<dbReference type="RefSeq" id="XP_065458998.1">
    <property type="nucleotide sequence ID" value="XM_065602926.1"/>
</dbReference>
<gene>
    <name evidence="2" type="ORF">RHO25_007297</name>
</gene>
<evidence type="ECO:0000313" key="2">
    <source>
        <dbReference type="EMBL" id="WPB02661.1"/>
    </source>
</evidence>
<dbReference type="InterPro" id="IPR012341">
    <property type="entry name" value="6hp_glycosidase-like_sf"/>
</dbReference>
<name>A0ABZ0NT52_CERBT</name>
<dbReference type="Gene3D" id="1.50.10.10">
    <property type="match status" value="1"/>
</dbReference>
<proteinExistence type="predicted"/>
<feature type="domain" description="Glycosyl hydrolase family 95 catalytic" evidence="1">
    <location>
        <begin position="1"/>
        <end position="73"/>
    </location>
</feature>
<dbReference type="Pfam" id="PF22124">
    <property type="entry name" value="Glyco_hydro_95_cat"/>
    <property type="match status" value="1"/>
</dbReference>
<sequence length="121" mass="13469">MADAITFYNQFAVEKDGRWDIYPSLSPENAHYIPEGQKTAGTWTGLDRTTEMDKAILWDLYRSFIELSNANNQQIVGAIITAGVDGPIKIRVQDGRVFRVNGEVYSGPIMATSGQTYTVSF</sequence>
<protein>
    <recommendedName>
        <fullName evidence="1">Glycosyl hydrolase family 95 catalytic domain-containing protein</fullName>
    </recommendedName>
</protein>
<evidence type="ECO:0000259" key="1">
    <source>
        <dbReference type="Pfam" id="PF22124"/>
    </source>
</evidence>
<dbReference type="InterPro" id="IPR054363">
    <property type="entry name" value="GH95_cat"/>
</dbReference>